<dbReference type="SMART" id="SM00028">
    <property type="entry name" value="TPR"/>
    <property type="match status" value="2"/>
</dbReference>
<dbReference type="SUPFAM" id="SSF48452">
    <property type="entry name" value="TPR-like"/>
    <property type="match status" value="1"/>
</dbReference>
<dbReference type="InterPro" id="IPR046341">
    <property type="entry name" value="SET_dom_sf"/>
</dbReference>
<dbReference type="SMART" id="SM00317">
    <property type="entry name" value="SET"/>
    <property type="match status" value="1"/>
</dbReference>
<evidence type="ECO:0000313" key="3">
    <source>
        <dbReference type="Proteomes" id="UP001386955"/>
    </source>
</evidence>
<dbReference type="PANTHER" id="PTHR47643:SF2">
    <property type="entry name" value="TPR DOMAIN PROTEIN (AFU_ORTHOLOGUE AFUA_5G12710)"/>
    <property type="match status" value="1"/>
</dbReference>
<organism evidence="2 3">
    <name type="scientific">Psophocarpus tetragonolobus</name>
    <name type="common">Winged bean</name>
    <name type="synonym">Dolichos tetragonolobus</name>
    <dbReference type="NCBI Taxonomy" id="3891"/>
    <lineage>
        <taxon>Eukaryota</taxon>
        <taxon>Viridiplantae</taxon>
        <taxon>Streptophyta</taxon>
        <taxon>Embryophyta</taxon>
        <taxon>Tracheophyta</taxon>
        <taxon>Spermatophyta</taxon>
        <taxon>Magnoliopsida</taxon>
        <taxon>eudicotyledons</taxon>
        <taxon>Gunneridae</taxon>
        <taxon>Pentapetalae</taxon>
        <taxon>rosids</taxon>
        <taxon>fabids</taxon>
        <taxon>Fabales</taxon>
        <taxon>Fabaceae</taxon>
        <taxon>Papilionoideae</taxon>
        <taxon>50 kb inversion clade</taxon>
        <taxon>NPAAA clade</taxon>
        <taxon>indigoferoid/millettioid clade</taxon>
        <taxon>Phaseoleae</taxon>
        <taxon>Psophocarpus</taxon>
    </lineage>
</organism>
<protein>
    <recommendedName>
        <fullName evidence="1">SET domain-containing protein</fullName>
    </recommendedName>
</protein>
<dbReference type="Gene3D" id="1.25.40.10">
    <property type="entry name" value="Tetratricopeptide repeat domain"/>
    <property type="match status" value="1"/>
</dbReference>
<name>A0AAN9S9G2_PSOTE</name>
<dbReference type="CDD" id="cd20071">
    <property type="entry name" value="SET_SMYD"/>
    <property type="match status" value="1"/>
</dbReference>
<evidence type="ECO:0000313" key="2">
    <source>
        <dbReference type="EMBL" id="KAK7391817.1"/>
    </source>
</evidence>
<dbReference type="SUPFAM" id="SSF82199">
    <property type="entry name" value="SET domain"/>
    <property type="match status" value="1"/>
</dbReference>
<accession>A0AAN9S9G2</accession>
<comment type="caution">
    <text evidence="2">The sequence shown here is derived from an EMBL/GenBank/DDBJ whole genome shotgun (WGS) entry which is preliminary data.</text>
</comment>
<keyword evidence="3" id="KW-1185">Reference proteome</keyword>
<dbReference type="PANTHER" id="PTHR47643">
    <property type="entry name" value="TPR DOMAIN PROTEIN (AFU_ORTHOLOGUE AFUA_5G12710)"/>
    <property type="match status" value="1"/>
</dbReference>
<dbReference type="Gene3D" id="2.170.270.10">
    <property type="entry name" value="SET domain"/>
    <property type="match status" value="1"/>
</dbReference>
<dbReference type="Proteomes" id="UP001386955">
    <property type="component" value="Unassembled WGS sequence"/>
</dbReference>
<dbReference type="InterPro" id="IPR019734">
    <property type="entry name" value="TPR_rpt"/>
</dbReference>
<gene>
    <name evidence="2" type="ORF">VNO78_20240</name>
</gene>
<dbReference type="InterPro" id="IPR011990">
    <property type="entry name" value="TPR-like_helical_dom_sf"/>
</dbReference>
<sequence length="523" mass="59128">MAEEEEQLQQLRAKATELFIREEWNASIEAYSHFITLCTQKLFRSHPNQKLRRSLCIALCNRAEARSKLKDFHSALQDCNHALELDNTHSKTLLCKGKILLCLNRYSSALECFRALDGNTESVSGYLERCKTLELLSKTGCLDLSDWVSNGFRGKVPELAEHIGPVEIRKSEISGRGLFVTKNIDAGSLMLVTKAIAMERSIIMGGVQDLSEDAQLAMWKNFIDKVFEFVGKCPKTRGLINRLSCGENEDELEVPDVGLFRPESECVGKDVEVEVAVDMVKLVGTLDANSLTEDAVSANVMRRGNDCYGVGLWLLPSFINHSCIPNARRLHVGDYLVVHASKDLKAGEEITFAYFDPLCGLSKRKEMSVNWGIHCKCKRCRFEGEVFSKQEIREIEIGLERGMDVGGVVYKLEEQMKRFKVRVKEKGYLRASFWEAYSQAYRSERAMKRWGRRIPTLEVVVDSVTDVVGGDHRLLKMMLVEELKKNSGGVVEKDKVFKMAREVFGKVVKKQAMKTLLELCIGD</sequence>
<evidence type="ECO:0000259" key="1">
    <source>
        <dbReference type="PROSITE" id="PS50280"/>
    </source>
</evidence>
<feature type="domain" description="SET" evidence="1">
    <location>
        <begin position="164"/>
        <end position="355"/>
    </location>
</feature>
<dbReference type="InterPro" id="IPR001214">
    <property type="entry name" value="SET_dom"/>
</dbReference>
<dbReference type="PROSITE" id="PS50280">
    <property type="entry name" value="SET"/>
    <property type="match status" value="1"/>
</dbReference>
<reference evidence="2 3" key="1">
    <citation type="submission" date="2024-01" db="EMBL/GenBank/DDBJ databases">
        <title>The genomes of 5 underutilized Papilionoideae crops provide insights into root nodulation and disease resistanc.</title>
        <authorList>
            <person name="Jiang F."/>
        </authorList>
    </citation>
    <scope>NUCLEOTIDE SEQUENCE [LARGE SCALE GENOMIC DNA]</scope>
    <source>
        <strain evidence="2">DUOXIRENSHENG_FW03</strain>
        <tissue evidence="2">Leaves</tissue>
    </source>
</reference>
<proteinExistence type="predicted"/>
<dbReference type="InterPro" id="IPR053209">
    <property type="entry name" value="Gramillin-biosynth_MTr"/>
</dbReference>
<dbReference type="AlphaFoldDB" id="A0AAN9S9G2"/>
<dbReference type="Pfam" id="PF00856">
    <property type="entry name" value="SET"/>
    <property type="match status" value="1"/>
</dbReference>
<dbReference type="EMBL" id="JAYMYS010000005">
    <property type="protein sequence ID" value="KAK7391817.1"/>
    <property type="molecule type" value="Genomic_DNA"/>
</dbReference>